<sequence>MATTLRSLLLTATGSITVLGAVLTIRAVPAGQADAPPASAPPPAVITGGGTSLPPQAPLLPGAPARPGAPAPPETLEPPGTASRFGAPVLPEAPILPGAAQAPEIPAPPGAPARPAYPPYDPSAGMPWWERYFGRTPSSSSTATRMNPETMITQIHLARAWKGPSLISDRGV</sequence>
<proteinExistence type="predicted"/>
<evidence type="ECO:0000313" key="2">
    <source>
        <dbReference type="EMBL" id="MFC7602779.1"/>
    </source>
</evidence>
<name>A0ABW2T359_9ACTN</name>
<dbReference type="RefSeq" id="WP_343971926.1">
    <property type="nucleotide sequence ID" value="NZ_BAAAGK010000090.1"/>
</dbReference>
<feature type="compositionally biased region" description="Pro residues" evidence="1">
    <location>
        <begin position="67"/>
        <end position="76"/>
    </location>
</feature>
<dbReference type="Proteomes" id="UP001596514">
    <property type="component" value="Unassembled WGS sequence"/>
</dbReference>
<comment type="caution">
    <text evidence="2">The sequence shown here is derived from an EMBL/GenBank/DDBJ whole genome shotgun (WGS) entry which is preliminary data.</text>
</comment>
<gene>
    <name evidence="2" type="ORF">ACFQVD_21995</name>
</gene>
<feature type="compositionally biased region" description="Pro residues" evidence="1">
    <location>
        <begin position="105"/>
        <end position="118"/>
    </location>
</feature>
<protein>
    <submittedName>
        <fullName evidence="2">Uncharacterized protein</fullName>
    </submittedName>
</protein>
<evidence type="ECO:0000256" key="1">
    <source>
        <dbReference type="SAM" id="MobiDB-lite"/>
    </source>
</evidence>
<feature type="region of interest" description="Disordered" evidence="1">
    <location>
        <begin position="32"/>
        <end position="118"/>
    </location>
</feature>
<dbReference type="EMBL" id="JBHTEE010000001">
    <property type="protein sequence ID" value="MFC7602779.1"/>
    <property type="molecule type" value="Genomic_DNA"/>
</dbReference>
<organism evidence="2 3">
    <name type="scientific">Streptosporangium amethystogenes subsp. fukuiense</name>
    <dbReference type="NCBI Taxonomy" id="698418"/>
    <lineage>
        <taxon>Bacteria</taxon>
        <taxon>Bacillati</taxon>
        <taxon>Actinomycetota</taxon>
        <taxon>Actinomycetes</taxon>
        <taxon>Streptosporangiales</taxon>
        <taxon>Streptosporangiaceae</taxon>
        <taxon>Streptosporangium</taxon>
    </lineage>
</organism>
<reference evidence="3" key="1">
    <citation type="journal article" date="2019" name="Int. J. Syst. Evol. Microbiol.">
        <title>The Global Catalogue of Microorganisms (GCM) 10K type strain sequencing project: providing services to taxonomists for standard genome sequencing and annotation.</title>
        <authorList>
            <consortium name="The Broad Institute Genomics Platform"/>
            <consortium name="The Broad Institute Genome Sequencing Center for Infectious Disease"/>
            <person name="Wu L."/>
            <person name="Ma J."/>
        </authorList>
    </citation>
    <scope>NUCLEOTIDE SEQUENCE [LARGE SCALE GENOMIC DNA]</scope>
    <source>
        <strain evidence="3">JCM 10083</strain>
    </source>
</reference>
<keyword evidence="3" id="KW-1185">Reference proteome</keyword>
<accession>A0ABW2T359</accession>
<evidence type="ECO:0000313" key="3">
    <source>
        <dbReference type="Proteomes" id="UP001596514"/>
    </source>
</evidence>